<evidence type="ECO:0000313" key="12">
    <source>
        <dbReference type="EMBL" id="GGI79588.1"/>
    </source>
</evidence>
<keyword evidence="4 8" id="KW-0375">Hydrogen ion transport</keyword>
<dbReference type="Proteomes" id="UP000657075">
    <property type="component" value="Unassembled WGS sequence"/>
</dbReference>
<proteinExistence type="inferred from homology"/>
<name>A0A830E2A6_9CREN</name>
<dbReference type="Pfam" id="PF02874">
    <property type="entry name" value="ATP-synt_ab_N"/>
    <property type="match status" value="1"/>
</dbReference>
<reference evidence="12" key="1">
    <citation type="journal article" date="2014" name="Int. J. Syst. Evol. Microbiol.">
        <title>Complete genome sequence of Corynebacterium casei LMG S-19264T (=DSM 44701T), isolated from a smear-ripened cheese.</title>
        <authorList>
            <consortium name="US DOE Joint Genome Institute (JGI-PGF)"/>
            <person name="Walter F."/>
            <person name="Albersmeier A."/>
            <person name="Kalinowski J."/>
            <person name="Ruckert C."/>
        </authorList>
    </citation>
    <scope>NUCLEOTIDE SEQUENCE</scope>
    <source>
        <strain evidence="12">JCM 11219</strain>
    </source>
</reference>
<feature type="domain" description="ATPase F1/V1/A1 complex alpha/beta subunit N-terminal" evidence="10">
    <location>
        <begin position="24"/>
        <end position="89"/>
    </location>
</feature>
<accession>A0A830E2A6</accession>
<organism evidence="12 13">
    <name type="scientific">Vulcanisaeta souniana JCM 11219</name>
    <dbReference type="NCBI Taxonomy" id="1293586"/>
    <lineage>
        <taxon>Archaea</taxon>
        <taxon>Thermoproteota</taxon>
        <taxon>Thermoprotei</taxon>
        <taxon>Thermoproteales</taxon>
        <taxon>Thermoproteaceae</taxon>
        <taxon>Vulcanisaeta</taxon>
    </lineage>
</organism>
<sequence>MEICKSMSKIIESMPGIVSYSTVKEVKGPLIVIEKTRGVAYNEIGEVMGPDGEPRMVQVVEVGDNYAVAQVLTGTLGLPAKGSTVRFYGRTLNIPVTEDLLGRVLDGKGQPRDGLPLPPAEEYLDINGEPLNPYAREYPEEPIETGVSVIDGLNTMVRGQKLPIFSGTGLPHNMLAAQVARQATVRGHEEEFAIIFAAMGLKSEEALFFLNEFRRTGALRRLVMVLNLASDPIAERILTPRTALTIAEYLAWYRDYHVLVILTDMTNYAEALRELSSSKGELPGRRGYPGYMYTDFATIYERTGRAKGKKGSITQFPILTMPHDDITHPIPDLTGYITEGQLVLSRALWGKGIYPPFDVIMSLSRLMKDAVGEGKTRDDHKYVANQLIAAYSRSLDVRNLALLVGEANLSWRERRYLRFAEQFERKFVNQGYYERRTFEQTLDIAWDVISVLPEDELTNVPPDISKRYYKRSIFEAVKDTGA</sequence>
<dbReference type="InterPro" id="IPR004100">
    <property type="entry name" value="ATPase_F1/V1/A1_a/bsu_N"/>
</dbReference>
<reference evidence="12" key="2">
    <citation type="submission" date="2020-09" db="EMBL/GenBank/DDBJ databases">
        <authorList>
            <person name="Sun Q."/>
            <person name="Ohkuma M."/>
        </authorList>
    </citation>
    <scope>NUCLEOTIDE SEQUENCE</scope>
    <source>
        <strain evidence="12">JCM 11219</strain>
    </source>
</reference>
<dbReference type="Pfam" id="PF00006">
    <property type="entry name" value="ATP-synt_ab"/>
    <property type="match status" value="1"/>
</dbReference>
<evidence type="ECO:0000256" key="6">
    <source>
        <dbReference type="ARBA" id="ARBA00023136"/>
    </source>
</evidence>
<keyword evidence="7 8" id="KW-0066">ATP synthesis</keyword>
<protein>
    <recommendedName>
        <fullName evidence="8">A-type ATP synthase subunit B</fullName>
    </recommendedName>
</protein>
<feature type="domain" description="ATPase F1/V1/A1 complex alpha/beta subunit nucleotide-binding" evidence="9">
    <location>
        <begin position="146"/>
        <end position="364"/>
    </location>
</feature>
<evidence type="ECO:0000256" key="1">
    <source>
        <dbReference type="ARBA" id="ARBA00008936"/>
    </source>
</evidence>
<dbReference type="InterPro" id="IPR055190">
    <property type="entry name" value="ATP-synt_VA_C"/>
</dbReference>
<comment type="caution">
    <text evidence="12">The sequence shown here is derived from an EMBL/GenBank/DDBJ whole genome shotgun (WGS) entry which is preliminary data.</text>
</comment>
<gene>
    <name evidence="8" type="primary">atpB</name>
    <name evidence="12" type="ORF">GCM10007112_15630</name>
</gene>
<feature type="domain" description="ATP synthase A/B type C-terminal" evidence="11">
    <location>
        <begin position="370"/>
        <end position="469"/>
    </location>
</feature>
<dbReference type="AlphaFoldDB" id="A0A830E2A6"/>
<evidence type="ECO:0000256" key="8">
    <source>
        <dbReference type="HAMAP-Rule" id="MF_00310"/>
    </source>
</evidence>
<dbReference type="HAMAP" id="MF_00310">
    <property type="entry name" value="ATP_synth_B_arch"/>
    <property type="match status" value="1"/>
</dbReference>
<dbReference type="SUPFAM" id="SSF52540">
    <property type="entry name" value="P-loop containing nucleoside triphosphate hydrolases"/>
    <property type="match status" value="1"/>
</dbReference>
<dbReference type="GO" id="GO:0046933">
    <property type="term" value="F:proton-transporting ATP synthase activity, rotational mechanism"/>
    <property type="evidence" value="ECO:0007669"/>
    <property type="project" value="UniProtKB-UniRule"/>
</dbReference>
<dbReference type="InterPro" id="IPR000194">
    <property type="entry name" value="ATPase_F1/V1/A1_a/bsu_nucl-bd"/>
</dbReference>
<dbReference type="EMBL" id="BMNM01000006">
    <property type="protein sequence ID" value="GGI79588.1"/>
    <property type="molecule type" value="Genomic_DNA"/>
</dbReference>
<dbReference type="Pfam" id="PF22919">
    <property type="entry name" value="ATP-synt_VA_C"/>
    <property type="match status" value="1"/>
</dbReference>
<dbReference type="InterPro" id="IPR022879">
    <property type="entry name" value="V-ATPase_su_B/beta"/>
</dbReference>
<evidence type="ECO:0000256" key="4">
    <source>
        <dbReference type="ARBA" id="ARBA00022781"/>
    </source>
</evidence>
<evidence type="ECO:0000256" key="2">
    <source>
        <dbReference type="ARBA" id="ARBA00022448"/>
    </source>
</evidence>
<evidence type="ECO:0000259" key="11">
    <source>
        <dbReference type="Pfam" id="PF22919"/>
    </source>
</evidence>
<dbReference type="PANTHER" id="PTHR43389:SF4">
    <property type="entry name" value="V-TYPE PROTON ATPASE SUBUNIT B"/>
    <property type="match status" value="1"/>
</dbReference>
<dbReference type="InterPro" id="IPR027417">
    <property type="entry name" value="P-loop_NTPase"/>
</dbReference>
<evidence type="ECO:0000259" key="9">
    <source>
        <dbReference type="Pfam" id="PF00006"/>
    </source>
</evidence>
<keyword evidence="5 8" id="KW-0406">Ion transport</keyword>
<keyword evidence="6 8" id="KW-0472">Membrane</keyword>
<dbReference type="GO" id="GO:0046961">
    <property type="term" value="F:proton-transporting ATPase activity, rotational mechanism"/>
    <property type="evidence" value="ECO:0007669"/>
    <property type="project" value="TreeGrafter"/>
</dbReference>
<comment type="function">
    <text evidence="8">Component of the A-type ATP synthase that produces ATP from ADP in the presence of a proton gradient across the membrane. The B chain is a regulatory subunit.</text>
</comment>
<keyword evidence="3 8" id="KW-1003">Cell membrane</keyword>
<evidence type="ECO:0000259" key="10">
    <source>
        <dbReference type="Pfam" id="PF02874"/>
    </source>
</evidence>
<evidence type="ECO:0000256" key="3">
    <source>
        <dbReference type="ARBA" id="ARBA00022475"/>
    </source>
</evidence>
<dbReference type="GO" id="GO:0042777">
    <property type="term" value="P:proton motive force-driven plasma membrane ATP synthesis"/>
    <property type="evidence" value="ECO:0007669"/>
    <property type="project" value="UniProtKB-UniRule"/>
</dbReference>
<comment type="similarity">
    <text evidence="1 8">Belongs to the ATPase alpha/beta chains family.</text>
</comment>
<dbReference type="CDD" id="cd01135">
    <property type="entry name" value="V_A-ATPase_B"/>
    <property type="match status" value="1"/>
</dbReference>
<dbReference type="GO" id="GO:0005524">
    <property type="term" value="F:ATP binding"/>
    <property type="evidence" value="ECO:0007669"/>
    <property type="project" value="UniProtKB-UniRule"/>
</dbReference>
<evidence type="ECO:0000313" key="13">
    <source>
        <dbReference type="Proteomes" id="UP000657075"/>
    </source>
</evidence>
<dbReference type="PANTHER" id="PTHR43389">
    <property type="entry name" value="V-TYPE PROTON ATPASE SUBUNIT B"/>
    <property type="match status" value="1"/>
</dbReference>
<dbReference type="GO" id="GO:0005886">
    <property type="term" value="C:plasma membrane"/>
    <property type="evidence" value="ECO:0007669"/>
    <property type="project" value="UniProtKB-SubCell"/>
</dbReference>
<dbReference type="Gene3D" id="3.40.50.12240">
    <property type="match status" value="1"/>
</dbReference>
<dbReference type="NCBIfam" id="NF003235">
    <property type="entry name" value="PRK04196.1"/>
    <property type="match status" value="1"/>
</dbReference>
<evidence type="ECO:0000256" key="7">
    <source>
        <dbReference type="ARBA" id="ARBA00023310"/>
    </source>
</evidence>
<comment type="subunit">
    <text evidence="8">Has multiple subunits with at least A(3), B(3), C, D, E, F, H, I and proteolipid K(x).</text>
</comment>
<keyword evidence="2 8" id="KW-0813">Transport</keyword>
<evidence type="ECO:0000256" key="5">
    <source>
        <dbReference type="ARBA" id="ARBA00023065"/>
    </source>
</evidence>
<dbReference type="CDD" id="cd18118">
    <property type="entry name" value="ATP-synt_V_A-type_beta_N"/>
    <property type="match status" value="1"/>
</dbReference>
<dbReference type="CDD" id="cd18112">
    <property type="entry name" value="ATP-synt_V_A-type_beta_C"/>
    <property type="match status" value="1"/>
</dbReference>
<comment type="subcellular location">
    <subcellularLocation>
        <location evidence="8">Cell membrane</location>
        <topology evidence="8">Peripheral membrane protein</topology>
    </subcellularLocation>
</comment>